<evidence type="ECO:0000256" key="1">
    <source>
        <dbReference type="PROSITE-ProRule" id="PRU00175"/>
    </source>
</evidence>
<dbReference type="InterPro" id="IPR013083">
    <property type="entry name" value="Znf_RING/FYVE/PHD"/>
</dbReference>
<evidence type="ECO:0000313" key="3">
    <source>
        <dbReference type="EMBL" id="PIA26304.1"/>
    </source>
</evidence>
<organism evidence="3 4">
    <name type="scientific">Aquilegia coerulea</name>
    <name type="common">Rocky mountain columbine</name>
    <dbReference type="NCBI Taxonomy" id="218851"/>
    <lineage>
        <taxon>Eukaryota</taxon>
        <taxon>Viridiplantae</taxon>
        <taxon>Streptophyta</taxon>
        <taxon>Embryophyta</taxon>
        <taxon>Tracheophyta</taxon>
        <taxon>Spermatophyta</taxon>
        <taxon>Magnoliopsida</taxon>
        <taxon>Ranunculales</taxon>
        <taxon>Ranunculaceae</taxon>
        <taxon>Thalictroideae</taxon>
        <taxon>Aquilegia</taxon>
    </lineage>
</organism>
<name>A0A2G5C4T0_AQUCA</name>
<dbReference type="AlphaFoldDB" id="A0A2G5C4T0"/>
<dbReference type="InterPro" id="IPR001841">
    <property type="entry name" value="Znf_RING"/>
</dbReference>
<dbReference type="SUPFAM" id="SSF57850">
    <property type="entry name" value="RING/U-box"/>
    <property type="match status" value="1"/>
</dbReference>
<protein>
    <recommendedName>
        <fullName evidence="2">RING-type domain-containing protein</fullName>
    </recommendedName>
</protein>
<keyword evidence="1" id="KW-0479">Metal-binding</keyword>
<keyword evidence="1" id="KW-0862">Zinc</keyword>
<dbReference type="Proteomes" id="UP000230069">
    <property type="component" value="Unassembled WGS sequence"/>
</dbReference>
<dbReference type="InParanoid" id="A0A2G5C4T0"/>
<evidence type="ECO:0000259" key="2">
    <source>
        <dbReference type="PROSITE" id="PS50089"/>
    </source>
</evidence>
<gene>
    <name evidence="3" type="ORF">AQUCO_09500043v1</name>
</gene>
<dbReference type="Gene3D" id="3.30.40.10">
    <property type="entry name" value="Zinc/RING finger domain, C3HC4 (zinc finger)"/>
    <property type="match status" value="1"/>
</dbReference>
<feature type="domain" description="RING-type" evidence="2">
    <location>
        <begin position="218"/>
        <end position="261"/>
    </location>
</feature>
<dbReference type="EMBL" id="KZ305112">
    <property type="protein sequence ID" value="PIA26304.1"/>
    <property type="molecule type" value="Genomic_DNA"/>
</dbReference>
<sequence>MEAIRLDRTYEDSLVFHTVNHNHVGTNTILTEVDFRRCTYFLKLEFLILNDYAREFCSTRRQRPRQHPDFVVGLARAAIARAQERRIPLMRTEAAVQTQIRNMLRFDRSMTRYNCYRCHIANVTCDVFMNCSNCNNSYIVEMPSETVVHLRNILWAHRYLVLRGLCRVNINPKSHLHILEFWRIRLNTEIPELIFEGPSPYDDFPIHTITEEEERELCFICQVYFRRDNQVRRMNNCDHKLHTLCLKVSLEHNVTICGLCRQPIV</sequence>
<dbReference type="PROSITE" id="PS50089">
    <property type="entry name" value="ZF_RING_2"/>
    <property type="match status" value="1"/>
</dbReference>
<keyword evidence="4" id="KW-1185">Reference proteome</keyword>
<proteinExistence type="predicted"/>
<keyword evidence="1" id="KW-0863">Zinc-finger</keyword>
<dbReference type="GO" id="GO:0008270">
    <property type="term" value="F:zinc ion binding"/>
    <property type="evidence" value="ECO:0007669"/>
    <property type="project" value="UniProtKB-KW"/>
</dbReference>
<evidence type="ECO:0000313" key="4">
    <source>
        <dbReference type="Proteomes" id="UP000230069"/>
    </source>
</evidence>
<accession>A0A2G5C4T0</accession>
<reference evidence="3 4" key="1">
    <citation type="submission" date="2017-09" db="EMBL/GenBank/DDBJ databases">
        <title>WGS assembly of Aquilegia coerulea Goldsmith.</title>
        <authorList>
            <person name="Hodges S."/>
            <person name="Kramer E."/>
            <person name="Nordborg M."/>
            <person name="Tomkins J."/>
            <person name="Borevitz J."/>
            <person name="Derieg N."/>
            <person name="Yan J."/>
            <person name="Mihaltcheva S."/>
            <person name="Hayes R.D."/>
            <person name="Rokhsar D."/>
        </authorList>
    </citation>
    <scope>NUCLEOTIDE SEQUENCE [LARGE SCALE GENOMIC DNA]</scope>
    <source>
        <strain evidence="4">cv. Goldsmith</strain>
    </source>
</reference>